<gene>
    <name evidence="1" type="ORF">LCGC14_2216660</name>
</gene>
<dbReference type="AlphaFoldDB" id="A0A0F9FPY0"/>
<dbReference type="EMBL" id="LAZR01029534">
    <property type="protein sequence ID" value="KKL59305.1"/>
    <property type="molecule type" value="Genomic_DNA"/>
</dbReference>
<proteinExistence type="predicted"/>
<organism evidence="1">
    <name type="scientific">marine sediment metagenome</name>
    <dbReference type="NCBI Taxonomy" id="412755"/>
    <lineage>
        <taxon>unclassified sequences</taxon>
        <taxon>metagenomes</taxon>
        <taxon>ecological metagenomes</taxon>
    </lineage>
</organism>
<evidence type="ECO:0000313" key="1">
    <source>
        <dbReference type="EMBL" id="KKL59305.1"/>
    </source>
</evidence>
<protein>
    <submittedName>
        <fullName evidence="1">Uncharacterized protein</fullName>
    </submittedName>
</protein>
<name>A0A0F9FPY0_9ZZZZ</name>
<comment type="caution">
    <text evidence="1">The sequence shown here is derived from an EMBL/GenBank/DDBJ whole genome shotgun (WGS) entry which is preliminary data.</text>
</comment>
<feature type="non-terminal residue" evidence="1">
    <location>
        <position position="1"/>
    </location>
</feature>
<accession>A0A0F9FPY0</accession>
<reference evidence="1" key="1">
    <citation type="journal article" date="2015" name="Nature">
        <title>Complex archaea that bridge the gap between prokaryotes and eukaryotes.</title>
        <authorList>
            <person name="Spang A."/>
            <person name="Saw J.H."/>
            <person name="Jorgensen S.L."/>
            <person name="Zaremba-Niedzwiedzka K."/>
            <person name="Martijn J."/>
            <person name="Lind A.E."/>
            <person name="van Eijk R."/>
            <person name="Schleper C."/>
            <person name="Guy L."/>
            <person name="Ettema T.J."/>
        </authorList>
    </citation>
    <scope>NUCLEOTIDE SEQUENCE</scope>
</reference>
<sequence>TAGGTNPGANSIYSVEPQNNLHPAGARYDQAVLSACLAQAEIMIEDIVSGFMNKYIQKDLMTAHQANNRSAPRTLGTMNMSRRHHRYRRWDDITTENDV</sequence>